<accession>A0A427XEP3</accession>
<evidence type="ECO:0000313" key="4">
    <source>
        <dbReference type="Proteomes" id="UP000279236"/>
    </source>
</evidence>
<dbReference type="EMBL" id="RSCE01000016">
    <property type="protein sequence ID" value="RSH77381.1"/>
    <property type="molecule type" value="Genomic_DNA"/>
</dbReference>
<dbReference type="AlphaFoldDB" id="A0A427XEP3"/>
<sequence>MVHNVSREPSHPQSTAVERAEGGSGGQEVKPLACRGANVVQAVSVPRPHMGPHFHGGRVQEDAHHTPGRTHKGRAGPGQDIDEEHGYIPEQWDWDRLLDDLYEEGFASELVATLNPETVQFAPNAIMPPAFTNLGQMEREKFNMVLSGVGVMLGMSMPMISPTPFLALCRGIPVVMPFIRSDLPKPDPKQWIAYAGTHWQHGPISALPEPYVYSYTLGDKEGLANALVKALKNPIQPYVPPDYSTQSLRRKVRAMLYYDYETEYKDIRKKEGGVSPRVPSYMIEGCWRNGRCYFGPEPDDYIAD</sequence>
<evidence type="ECO:0000313" key="3">
    <source>
        <dbReference type="EMBL" id="RSH77381.1"/>
    </source>
</evidence>
<dbReference type="Pfam" id="PF15024">
    <property type="entry name" value="Glyco_transf_18"/>
    <property type="match status" value="1"/>
</dbReference>
<dbReference type="RefSeq" id="XP_028472528.1">
    <property type="nucleotide sequence ID" value="XM_028619032.1"/>
</dbReference>
<dbReference type="Proteomes" id="UP000279236">
    <property type="component" value="Unassembled WGS sequence"/>
</dbReference>
<organism evidence="3 4">
    <name type="scientific">Apiotrichum porosum</name>
    <dbReference type="NCBI Taxonomy" id="105984"/>
    <lineage>
        <taxon>Eukaryota</taxon>
        <taxon>Fungi</taxon>
        <taxon>Dikarya</taxon>
        <taxon>Basidiomycota</taxon>
        <taxon>Agaricomycotina</taxon>
        <taxon>Tremellomycetes</taxon>
        <taxon>Trichosporonales</taxon>
        <taxon>Trichosporonaceae</taxon>
        <taxon>Apiotrichum</taxon>
    </lineage>
</organism>
<dbReference type="GeneID" id="39587884"/>
<keyword evidence="4" id="KW-1185">Reference proteome</keyword>
<protein>
    <recommendedName>
        <fullName evidence="2">Glycosyltransferase family 18 catalytic domain-containing protein</fullName>
    </recommendedName>
</protein>
<dbReference type="GO" id="GO:0030144">
    <property type="term" value="F:alpha-1,6-mannosylglycoprotein 6-beta-N-acetylglucosaminyltransferase activity"/>
    <property type="evidence" value="ECO:0007669"/>
    <property type="project" value="InterPro"/>
</dbReference>
<comment type="caution">
    <text evidence="3">The sequence shown here is derived from an EMBL/GenBank/DDBJ whole genome shotgun (WGS) entry which is preliminary data.</text>
</comment>
<dbReference type="OrthoDB" id="2113294at2759"/>
<dbReference type="InterPro" id="IPR026116">
    <property type="entry name" value="GT18_cat"/>
</dbReference>
<evidence type="ECO:0000256" key="1">
    <source>
        <dbReference type="SAM" id="MobiDB-lite"/>
    </source>
</evidence>
<feature type="compositionally biased region" description="Basic and acidic residues" evidence="1">
    <location>
        <begin position="1"/>
        <end position="10"/>
    </location>
</feature>
<dbReference type="STRING" id="105984.A0A427XEP3"/>
<feature type="region of interest" description="Disordered" evidence="1">
    <location>
        <begin position="1"/>
        <end position="30"/>
    </location>
</feature>
<feature type="domain" description="Glycosyltransferase family 18 catalytic" evidence="2">
    <location>
        <begin position="124"/>
        <end position="256"/>
    </location>
</feature>
<evidence type="ECO:0000259" key="2">
    <source>
        <dbReference type="Pfam" id="PF15024"/>
    </source>
</evidence>
<reference evidence="3 4" key="1">
    <citation type="submission" date="2018-11" db="EMBL/GenBank/DDBJ databases">
        <title>Genome sequence of Apiotrichum porosum DSM 27194.</title>
        <authorList>
            <person name="Aliyu H."/>
            <person name="Gorte O."/>
            <person name="Ochsenreither K."/>
        </authorList>
    </citation>
    <scope>NUCLEOTIDE SEQUENCE [LARGE SCALE GENOMIC DNA]</scope>
    <source>
        <strain evidence="3 4">DSM 27194</strain>
    </source>
</reference>
<proteinExistence type="predicted"/>
<dbReference type="UniPathway" id="UPA00378"/>
<gene>
    <name evidence="3" type="ORF">EHS24_003341</name>
</gene>
<feature type="region of interest" description="Disordered" evidence="1">
    <location>
        <begin position="49"/>
        <end position="82"/>
    </location>
</feature>
<name>A0A427XEP3_9TREE</name>